<dbReference type="RefSeq" id="WP_344491850.1">
    <property type="nucleotide sequence ID" value="NZ_BAAAUD010000013.1"/>
</dbReference>
<sequence length="109" mass="11908">MSAPFTAQVSRSCCDGNGSTTGAHWKLYVPTLGPVSTWPTYRWEGQHRRHVIPSPAEREQALAELGYQVAPGAEWRWIEDEGPDYHGHAPQVLLIGAIDVTPLTEAAAS</sequence>
<proteinExistence type="predicted"/>
<organism evidence="1 2">
    <name type="scientific">Streptomyces enissocaesilis</name>
    <dbReference type="NCBI Taxonomy" id="332589"/>
    <lineage>
        <taxon>Bacteria</taxon>
        <taxon>Bacillati</taxon>
        <taxon>Actinomycetota</taxon>
        <taxon>Actinomycetes</taxon>
        <taxon>Kitasatosporales</taxon>
        <taxon>Streptomycetaceae</taxon>
        <taxon>Streptomyces</taxon>
        <taxon>Streptomyces rochei group</taxon>
    </lineage>
</organism>
<dbReference type="InterPro" id="IPR046270">
    <property type="entry name" value="DUF6303"/>
</dbReference>
<reference evidence="1 2" key="1">
    <citation type="journal article" date="2019" name="Int. J. Syst. Evol. Microbiol.">
        <title>The Global Catalogue of Microorganisms (GCM) 10K type strain sequencing project: providing services to taxonomists for standard genome sequencing and annotation.</title>
        <authorList>
            <consortium name="The Broad Institute Genomics Platform"/>
            <consortium name="The Broad Institute Genome Sequencing Center for Infectious Disease"/>
            <person name="Wu L."/>
            <person name="Ma J."/>
        </authorList>
    </citation>
    <scope>NUCLEOTIDE SEQUENCE [LARGE SCALE GENOMIC DNA]</scope>
    <source>
        <strain evidence="1 2">JCM 9088</strain>
    </source>
</reference>
<dbReference type="Pfam" id="PF19820">
    <property type="entry name" value="DUF6303"/>
    <property type="match status" value="1"/>
</dbReference>
<comment type="caution">
    <text evidence="1">The sequence shown here is derived from an EMBL/GenBank/DDBJ whole genome shotgun (WGS) entry which is preliminary data.</text>
</comment>
<keyword evidence="2" id="KW-1185">Reference proteome</keyword>
<evidence type="ECO:0000313" key="2">
    <source>
        <dbReference type="Proteomes" id="UP001500403"/>
    </source>
</evidence>
<evidence type="ECO:0000313" key="1">
    <source>
        <dbReference type="EMBL" id="GAA2929354.1"/>
    </source>
</evidence>
<dbReference type="Proteomes" id="UP001500403">
    <property type="component" value="Unassembled WGS sequence"/>
</dbReference>
<protein>
    <submittedName>
        <fullName evidence="1">Uncharacterized protein</fullName>
    </submittedName>
</protein>
<gene>
    <name evidence="1" type="ORF">GCM10010446_12370</name>
</gene>
<dbReference type="EMBL" id="BAAAUD010000013">
    <property type="protein sequence ID" value="GAA2929354.1"/>
    <property type="molecule type" value="Genomic_DNA"/>
</dbReference>
<name>A0ABN3WYV3_9ACTN</name>
<accession>A0ABN3WYV3</accession>